<dbReference type="Proteomes" id="UP000050934">
    <property type="component" value="Unassembled WGS sequence"/>
</dbReference>
<gene>
    <name evidence="2" type="ORF">IV45_GL000512</name>
</gene>
<dbReference type="STRING" id="396268.IV45_GL000512"/>
<feature type="domain" description="Core" evidence="1">
    <location>
        <begin position="1"/>
        <end position="112"/>
    </location>
</feature>
<name>A0A0R2I8F6_9LACO</name>
<evidence type="ECO:0000313" key="2">
    <source>
        <dbReference type="EMBL" id="KRN58885.1"/>
    </source>
</evidence>
<reference evidence="2 3" key="1">
    <citation type="journal article" date="2015" name="Genome Announc.">
        <title>Expanding the biotechnology potential of lactobacilli through comparative genomics of 213 strains and associated genera.</title>
        <authorList>
            <person name="Sun Z."/>
            <person name="Harris H.M."/>
            <person name="McCann A."/>
            <person name="Guo C."/>
            <person name="Argimon S."/>
            <person name="Zhang W."/>
            <person name="Yang X."/>
            <person name="Jeffery I.B."/>
            <person name="Cooney J.C."/>
            <person name="Kagawa T.F."/>
            <person name="Liu W."/>
            <person name="Song Y."/>
            <person name="Salvetti E."/>
            <person name="Wrobel A."/>
            <person name="Rasinkangas P."/>
            <person name="Parkhill J."/>
            <person name="Rea M.C."/>
            <person name="O'Sullivan O."/>
            <person name="Ritari J."/>
            <person name="Douillard F.P."/>
            <person name="Paul Ross R."/>
            <person name="Yang R."/>
            <person name="Briner A.E."/>
            <person name="Felis G.E."/>
            <person name="de Vos W.M."/>
            <person name="Barrangou R."/>
            <person name="Klaenhammer T.R."/>
            <person name="Caufield P.W."/>
            <person name="Cui Y."/>
            <person name="Zhang H."/>
            <person name="O'Toole P.W."/>
        </authorList>
    </citation>
    <scope>NUCLEOTIDE SEQUENCE [LARGE SCALE GENOMIC DNA]</scope>
    <source>
        <strain evidence="2 3">DSM 17896</strain>
    </source>
</reference>
<dbReference type="OrthoDB" id="2361502at2"/>
<evidence type="ECO:0000259" key="1">
    <source>
        <dbReference type="Pfam" id="PF01521"/>
    </source>
</evidence>
<comment type="caution">
    <text evidence="2">The sequence shown here is derived from an EMBL/GenBank/DDBJ whole genome shotgun (WGS) entry which is preliminary data.</text>
</comment>
<proteinExistence type="predicted"/>
<dbReference type="RefSeq" id="WP_057741150.1">
    <property type="nucleotide sequence ID" value="NZ_JQBW01000009.1"/>
</dbReference>
<evidence type="ECO:0000313" key="3">
    <source>
        <dbReference type="Proteomes" id="UP000050934"/>
    </source>
</evidence>
<dbReference type="AlphaFoldDB" id="A0A0R2I8F6"/>
<accession>A0A0R2I8F6</accession>
<sequence length="131" mass="15160">MDLTFTTEAQERLQKYLQGKDYRMILDFDDGVGPFSKLGNCSLDVNYKLVFVDPDEELPDFNAHFESNLGPIYYKDFDKPQYDEHMTIDFNPRYFTLPLKSDQRLLTDNVEVLRVSHADLSAVQTGPAHDC</sequence>
<dbReference type="InterPro" id="IPR035903">
    <property type="entry name" value="HesB-like_dom_sf"/>
</dbReference>
<dbReference type="Pfam" id="PF01521">
    <property type="entry name" value="Fe-S_biosyn"/>
    <property type="match status" value="1"/>
</dbReference>
<dbReference type="Gene3D" id="2.60.300.12">
    <property type="entry name" value="HesB-like domain"/>
    <property type="match status" value="1"/>
</dbReference>
<dbReference type="InterPro" id="IPR000361">
    <property type="entry name" value="ATAP_core_dom"/>
</dbReference>
<dbReference type="SUPFAM" id="SSF89360">
    <property type="entry name" value="HesB-like domain"/>
    <property type="match status" value="1"/>
</dbReference>
<dbReference type="PATRIC" id="fig|396268.3.peg.519"/>
<keyword evidence="3" id="KW-1185">Reference proteome</keyword>
<organism evidence="2 3">
    <name type="scientific">Limosilactobacillus secaliphilus</name>
    <dbReference type="NCBI Taxonomy" id="396268"/>
    <lineage>
        <taxon>Bacteria</taxon>
        <taxon>Bacillati</taxon>
        <taxon>Bacillota</taxon>
        <taxon>Bacilli</taxon>
        <taxon>Lactobacillales</taxon>
        <taxon>Lactobacillaceae</taxon>
        <taxon>Limosilactobacillus</taxon>
    </lineage>
</organism>
<protein>
    <recommendedName>
        <fullName evidence="1">Core domain-containing protein</fullName>
    </recommendedName>
</protein>
<dbReference type="EMBL" id="JQBW01000009">
    <property type="protein sequence ID" value="KRN58885.1"/>
    <property type="molecule type" value="Genomic_DNA"/>
</dbReference>